<keyword evidence="1 4" id="KW-0378">Hydrolase</keyword>
<accession>A0A9W6SQQ4</accession>
<dbReference type="PANTHER" id="PTHR22946">
    <property type="entry name" value="DIENELACTONE HYDROLASE DOMAIN-CONTAINING PROTEIN-RELATED"/>
    <property type="match status" value="1"/>
</dbReference>
<evidence type="ECO:0000313" key="4">
    <source>
        <dbReference type="EMBL" id="GLZ79001.1"/>
    </source>
</evidence>
<dbReference type="SUPFAM" id="SSF53474">
    <property type="entry name" value="alpha/beta-Hydrolases"/>
    <property type="match status" value="1"/>
</dbReference>
<dbReference type="InterPro" id="IPR050261">
    <property type="entry name" value="FrsA_esterase"/>
</dbReference>
<dbReference type="InterPro" id="IPR000073">
    <property type="entry name" value="AB_hydrolase_1"/>
</dbReference>
<name>A0A9W6SQQ4_9ACTN</name>
<comment type="caution">
    <text evidence="4">The sequence shown here is derived from an EMBL/GenBank/DDBJ whole genome shotgun (WGS) entry which is preliminary data.</text>
</comment>
<comment type="similarity">
    <text evidence="2">Belongs to the AB hydrolase superfamily. FUS2 hydrolase family.</text>
</comment>
<protein>
    <submittedName>
        <fullName evidence="4">Alpha/beta hydrolase</fullName>
    </submittedName>
</protein>
<proteinExistence type="inferred from homology"/>
<dbReference type="GO" id="GO:0052689">
    <property type="term" value="F:carboxylic ester hydrolase activity"/>
    <property type="evidence" value="ECO:0007669"/>
    <property type="project" value="UniProtKB-ARBA"/>
</dbReference>
<organism evidence="4 5">
    <name type="scientific">Actinorhabdospora filicis</name>
    <dbReference type="NCBI Taxonomy" id="1785913"/>
    <lineage>
        <taxon>Bacteria</taxon>
        <taxon>Bacillati</taxon>
        <taxon>Actinomycetota</taxon>
        <taxon>Actinomycetes</taxon>
        <taxon>Micromonosporales</taxon>
        <taxon>Micromonosporaceae</taxon>
        <taxon>Actinorhabdospora</taxon>
    </lineage>
</organism>
<keyword evidence="5" id="KW-1185">Reference proteome</keyword>
<dbReference type="EMBL" id="BSTX01000002">
    <property type="protein sequence ID" value="GLZ79001.1"/>
    <property type="molecule type" value="Genomic_DNA"/>
</dbReference>
<sequence>MTRQTITTEDGVRLDAVHRPPRRHSGLAIVVAHGFTGTWRNPRLGEITDVFREHAGVIGFDFRGHGHSGGLSTLGDREVLDVAAAVTHARELGYARVALIGFSMGAAVAVRYGALYGDVTAVASVSGPSRWYYKGTPAMRWLHRAVELRAGRLVSRAFLNTRISGEGWHELPLSPTDAAPLVAPAPYLVVHGDADRYFPLRHAYELHHAAREPKELWIERGMGHAESGTTPELAARLGRWLAESPGD</sequence>
<evidence type="ECO:0000313" key="5">
    <source>
        <dbReference type="Proteomes" id="UP001165079"/>
    </source>
</evidence>
<dbReference type="InterPro" id="IPR029058">
    <property type="entry name" value="AB_hydrolase_fold"/>
</dbReference>
<dbReference type="Proteomes" id="UP001165079">
    <property type="component" value="Unassembled WGS sequence"/>
</dbReference>
<reference evidence="4" key="1">
    <citation type="submission" date="2023-03" db="EMBL/GenBank/DDBJ databases">
        <title>Actinorhabdospora filicis NBRC 111898.</title>
        <authorList>
            <person name="Ichikawa N."/>
            <person name="Sato H."/>
            <person name="Tonouchi N."/>
        </authorList>
    </citation>
    <scope>NUCLEOTIDE SEQUENCE</scope>
    <source>
        <strain evidence="4">NBRC 111898</strain>
    </source>
</reference>
<evidence type="ECO:0000256" key="1">
    <source>
        <dbReference type="ARBA" id="ARBA00022801"/>
    </source>
</evidence>
<dbReference type="RefSeq" id="WP_285664130.1">
    <property type="nucleotide sequence ID" value="NZ_BSTX01000002.1"/>
</dbReference>
<feature type="domain" description="AB hydrolase-1" evidence="3">
    <location>
        <begin position="28"/>
        <end position="127"/>
    </location>
</feature>
<evidence type="ECO:0000256" key="2">
    <source>
        <dbReference type="ARBA" id="ARBA00038115"/>
    </source>
</evidence>
<dbReference type="AlphaFoldDB" id="A0A9W6SQQ4"/>
<dbReference type="Pfam" id="PF00561">
    <property type="entry name" value="Abhydrolase_1"/>
    <property type="match status" value="1"/>
</dbReference>
<dbReference type="Gene3D" id="3.40.50.1820">
    <property type="entry name" value="alpha/beta hydrolase"/>
    <property type="match status" value="1"/>
</dbReference>
<gene>
    <name evidence="4" type="ORF">Afil01_38080</name>
</gene>
<evidence type="ECO:0000259" key="3">
    <source>
        <dbReference type="Pfam" id="PF00561"/>
    </source>
</evidence>
<dbReference type="PANTHER" id="PTHR22946:SF9">
    <property type="entry name" value="POLYKETIDE TRANSFERASE AF380"/>
    <property type="match status" value="1"/>
</dbReference>